<keyword evidence="5" id="KW-1185">Reference proteome</keyword>
<evidence type="ECO:0000259" key="3">
    <source>
        <dbReference type="Pfam" id="PF08028"/>
    </source>
</evidence>
<dbReference type="SUPFAM" id="SSF56645">
    <property type="entry name" value="Acyl-CoA dehydrogenase NM domain-like"/>
    <property type="match status" value="1"/>
</dbReference>
<dbReference type="Proteomes" id="UP000185511">
    <property type="component" value="Chromosome"/>
</dbReference>
<dbReference type="GO" id="GO:0008470">
    <property type="term" value="F:3-methylbutanoyl-CoA dehydrogenase activity"/>
    <property type="evidence" value="ECO:0007669"/>
    <property type="project" value="TreeGrafter"/>
</dbReference>
<reference evidence="5" key="1">
    <citation type="submission" date="2016-06" db="EMBL/GenBank/DDBJ databases">
        <title>Complete genome sequence of Actinoalloteichus fjordicus DSM 46855 (=ADI127-17), type strain of the new species Actinoalloteichus fjordicus.</title>
        <authorList>
            <person name="Ruckert C."/>
            <person name="Nouioui I."/>
            <person name="Willmese J."/>
            <person name="van Wezel G."/>
            <person name="Klenk H.-P."/>
            <person name="Kalinowski J."/>
            <person name="Zotchev S.B."/>
        </authorList>
    </citation>
    <scope>NUCLEOTIDE SEQUENCE [LARGE SCALE GENOMIC DNA]</scope>
    <source>
        <strain evidence="5">ADI127-7</strain>
    </source>
</reference>
<dbReference type="SUPFAM" id="SSF47203">
    <property type="entry name" value="Acyl-CoA dehydrogenase C-terminal domain-like"/>
    <property type="match status" value="1"/>
</dbReference>
<name>A0AAC9LBB6_9PSEU</name>
<dbReference type="RefSeq" id="WP_075740577.1">
    <property type="nucleotide sequence ID" value="NZ_CP016076.1"/>
</dbReference>
<evidence type="ECO:0000259" key="2">
    <source>
        <dbReference type="Pfam" id="PF02771"/>
    </source>
</evidence>
<dbReference type="KEGG" id="acad:UA74_13600"/>
<protein>
    <submittedName>
        <fullName evidence="4">Acyl-CoA dehydrogenase</fullName>
    </submittedName>
</protein>
<dbReference type="InterPro" id="IPR009100">
    <property type="entry name" value="AcylCoA_DH/oxidase_NM_dom_sf"/>
</dbReference>
<dbReference type="Pfam" id="PF08028">
    <property type="entry name" value="Acyl-CoA_dh_2"/>
    <property type="match status" value="1"/>
</dbReference>
<dbReference type="PIRSF" id="PIRSF016578">
    <property type="entry name" value="HsaA"/>
    <property type="match status" value="1"/>
</dbReference>
<dbReference type="Gene3D" id="1.10.540.10">
    <property type="entry name" value="Acyl-CoA dehydrogenase/oxidase, N-terminal domain"/>
    <property type="match status" value="1"/>
</dbReference>
<proteinExistence type="predicted"/>
<evidence type="ECO:0000256" key="1">
    <source>
        <dbReference type="ARBA" id="ARBA00023002"/>
    </source>
</evidence>
<feature type="domain" description="Acyl-CoA dehydrogenase C-terminal" evidence="3">
    <location>
        <begin position="239"/>
        <end position="371"/>
    </location>
</feature>
<organism evidence="4 5">
    <name type="scientific">Actinoalloteichus fjordicus</name>
    <dbReference type="NCBI Taxonomy" id="1612552"/>
    <lineage>
        <taxon>Bacteria</taxon>
        <taxon>Bacillati</taxon>
        <taxon>Actinomycetota</taxon>
        <taxon>Actinomycetes</taxon>
        <taxon>Pseudonocardiales</taxon>
        <taxon>Pseudonocardiaceae</taxon>
        <taxon>Actinoalloteichus</taxon>
    </lineage>
</organism>
<accession>A0AAC9LBB6</accession>
<dbReference type="EMBL" id="CP016076">
    <property type="protein sequence ID" value="APU14778.1"/>
    <property type="molecule type" value="Genomic_DNA"/>
</dbReference>
<dbReference type="PANTHER" id="PTHR43884">
    <property type="entry name" value="ACYL-COA DEHYDROGENASE"/>
    <property type="match status" value="1"/>
</dbReference>
<dbReference type="AlphaFoldDB" id="A0AAC9LBB6"/>
<dbReference type="InterPro" id="IPR013786">
    <property type="entry name" value="AcylCoA_DH/ox_N"/>
</dbReference>
<dbReference type="InterPro" id="IPR037069">
    <property type="entry name" value="AcylCoA_DH/ox_N_sf"/>
</dbReference>
<dbReference type="GO" id="GO:0006552">
    <property type="term" value="P:L-leucine catabolic process"/>
    <property type="evidence" value="ECO:0007669"/>
    <property type="project" value="TreeGrafter"/>
</dbReference>
<feature type="domain" description="Acyl-CoA dehydrogenase/oxidase N-terminal" evidence="2">
    <location>
        <begin position="16"/>
        <end position="87"/>
    </location>
</feature>
<dbReference type="InterPro" id="IPR036250">
    <property type="entry name" value="AcylCo_DH-like_C"/>
</dbReference>
<dbReference type="InterPro" id="IPR046373">
    <property type="entry name" value="Acyl-CoA_Oxase/DH_mid-dom_sf"/>
</dbReference>
<dbReference type="Gene3D" id="1.20.140.10">
    <property type="entry name" value="Butyryl-CoA Dehydrogenase, subunit A, domain 3"/>
    <property type="match status" value="1"/>
</dbReference>
<dbReference type="PANTHER" id="PTHR43884:SF12">
    <property type="entry name" value="ISOVALERYL-COA DEHYDROGENASE, MITOCHONDRIAL-RELATED"/>
    <property type="match status" value="1"/>
</dbReference>
<dbReference type="Gene3D" id="2.40.110.10">
    <property type="entry name" value="Butyryl-CoA Dehydrogenase, subunit A, domain 2"/>
    <property type="match status" value="1"/>
</dbReference>
<evidence type="ECO:0000313" key="5">
    <source>
        <dbReference type="Proteomes" id="UP000185511"/>
    </source>
</evidence>
<evidence type="ECO:0000313" key="4">
    <source>
        <dbReference type="EMBL" id="APU14778.1"/>
    </source>
</evidence>
<dbReference type="GO" id="GO:0050660">
    <property type="term" value="F:flavin adenine dinucleotide binding"/>
    <property type="evidence" value="ECO:0007669"/>
    <property type="project" value="InterPro"/>
</dbReference>
<dbReference type="InterPro" id="IPR013107">
    <property type="entry name" value="Acyl-CoA_DH_C"/>
</dbReference>
<dbReference type="Pfam" id="PF02771">
    <property type="entry name" value="Acyl-CoA_dh_N"/>
    <property type="match status" value="1"/>
</dbReference>
<keyword evidence="1" id="KW-0560">Oxidoreductase</keyword>
<gene>
    <name evidence="4" type="ORF">UA74_13600</name>
</gene>
<sequence>MSTPIEQPSVLHIAEEVAARLRADAVERERRGAEPVAEVALLRESGLLRLLVPVEHGGLGGDWPTAHRVIATVGAADASIGHLLGYHYFQLWRTRLFDVPEQQARLERATVEGGWFWAGVSNPRDAALVARAVPGGLAVSGRKFFATGASVADRLIASGTEADTGRKIAFTLDASAAGIRYLGDWDNLGQRLSASGGVEFTDAFVPEGDVLGAQPAPDEPRAWRDSLSPLGFQLLLSRLHVAIAEGALGEAGRYTAEQSRAWPLSGVEAATDDPYVLAEYGRLDARLTAATLLVDAASRAFEAAEALGTGLTAERRGKLGVLISRAKVVSTEVVNEVGTRIFELTGARATGARHGLDRYWRNARTLTLHDPVSYKAREIGRHLLTGELPPVTGYS</sequence>